<dbReference type="SUPFAM" id="SSF48403">
    <property type="entry name" value="Ankyrin repeat"/>
    <property type="match status" value="1"/>
</dbReference>
<reference evidence="2 3" key="1">
    <citation type="journal article" date="2010" name="Stand. Genomic Sci.">
        <title>Complete genome sequence of Brachyspira murdochii type strain (56-150).</title>
        <authorList>
            <person name="Pati A."/>
            <person name="Sikorski J."/>
            <person name="Gronow S."/>
            <person name="Munk C."/>
            <person name="Lapidus A."/>
            <person name="Copeland A."/>
            <person name="Glavina Del Tio T."/>
            <person name="Nolan M."/>
            <person name="Lucas S."/>
            <person name="Chen F."/>
            <person name="Tice H."/>
            <person name="Cheng J.F."/>
            <person name="Han C."/>
            <person name="Detter J.C."/>
            <person name="Bruce D."/>
            <person name="Tapia R."/>
            <person name="Goodwin L."/>
            <person name="Pitluck S."/>
            <person name="Liolios K."/>
            <person name="Ivanova N."/>
            <person name="Mavromatis K."/>
            <person name="Mikhailova N."/>
            <person name="Chen A."/>
            <person name="Palaniappan K."/>
            <person name="Land M."/>
            <person name="Hauser L."/>
            <person name="Chang Y.J."/>
            <person name="Jeffries C.D."/>
            <person name="Spring S."/>
            <person name="Rohde M."/>
            <person name="Goker M."/>
            <person name="Bristow J."/>
            <person name="Eisen J.A."/>
            <person name="Markowitz V."/>
            <person name="Hugenholtz P."/>
            <person name="Kyrpides N.C."/>
            <person name="Klenk H.P."/>
        </authorList>
    </citation>
    <scope>NUCLEOTIDE SEQUENCE [LARGE SCALE GENOMIC DNA]</scope>
    <source>
        <strain evidence="3">ATCC 51284 / DSM 12563 / 56-150</strain>
    </source>
</reference>
<evidence type="ECO:0000256" key="1">
    <source>
        <dbReference type="PROSITE-ProRule" id="PRU00023"/>
    </source>
</evidence>
<dbReference type="PROSITE" id="PS50088">
    <property type="entry name" value="ANK_REPEAT"/>
    <property type="match status" value="1"/>
</dbReference>
<evidence type="ECO:0000313" key="2">
    <source>
        <dbReference type="EMBL" id="ADG71551.1"/>
    </source>
</evidence>
<dbReference type="InterPro" id="IPR002110">
    <property type="entry name" value="Ankyrin_rpt"/>
</dbReference>
<organism evidence="2 3">
    <name type="scientific">Brachyspira murdochii (strain ATCC 51284 / DSM 12563 / 56-150)</name>
    <name type="common">Serpulina murdochii</name>
    <dbReference type="NCBI Taxonomy" id="526224"/>
    <lineage>
        <taxon>Bacteria</taxon>
        <taxon>Pseudomonadati</taxon>
        <taxon>Spirochaetota</taxon>
        <taxon>Spirochaetia</taxon>
        <taxon>Brachyspirales</taxon>
        <taxon>Brachyspiraceae</taxon>
        <taxon>Brachyspira</taxon>
    </lineage>
</organism>
<feature type="repeat" description="ANK" evidence="1">
    <location>
        <begin position="48"/>
        <end position="73"/>
    </location>
</feature>
<dbReference type="InterPro" id="IPR036770">
    <property type="entry name" value="Ankyrin_rpt-contain_sf"/>
</dbReference>
<dbReference type="EMBL" id="CP001959">
    <property type="protein sequence ID" value="ADG71551.1"/>
    <property type="molecule type" value="Genomic_DNA"/>
</dbReference>
<dbReference type="Pfam" id="PF12796">
    <property type="entry name" value="Ank_2"/>
    <property type="match status" value="1"/>
</dbReference>
<accession>D5UA28</accession>
<name>D5UA28_BRAM5</name>
<dbReference type="HOGENOM" id="CLU_2697347_0_0_12"/>
<sequence length="73" mass="8173">MEEKIEDETLLTWAIKNNKGFRYNYSVDVKVIDALLEAGADYEAKNSDGKNALMVAASMGREDIIELLEKYGA</sequence>
<gene>
    <name evidence="2" type="ordered locus">Bmur_1464</name>
</gene>
<dbReference type="STRING" id="526224.Bmur_1464"/>
<dbReference type="AlphaFoldDB" id="D5UA28"/>
<dbReference type="PROSITE" id="PS50297">
    <property type="entry name" value="ANK_REP_REGION"/>
    <property type="match status" value="1"/>
</dbReference>
<proteinExistence type="predicted"/>
<dbReference type="KEGG" id="brm:Bmur_1464"/>
<dbReference type="RefSeq" id="WP_013113968.1">
    <property type="nucleotide sequence ID" value="NC_014150.1"/>
</dbReference>
<keyword evidence="1" id="KW-0040">ANK repeat</keyword>
<dbReference type="Gene3D" id="1.25.40.20">
    <property type="entry name" value="Ankyrin repeat-containing domain"/>
    <property type="match status" value="1"/>
</dbReference>
<protein>
    <submittedName>
        <fullName evidence="2">Ankyrin</fullName>
    </submittedName>
</protein>
<evidence type="ECO:0000313" key="3">
    <source>
        <dbReference type="Proteomes" id="UP000001915"/>
    </source>
</evidence>
<dbReference type="Proteomes" id="UP000001915">
    <property type="component" value="Chromosome"/>
</dbReference>